<protein>
    <submittedName>
        <fullName evidence="4">2-isopropylmalate synthase</fullName>
    </submittedName>
</protein>
<dbReference type="RefSeq" id="WP_193912130.1">
    <property type="nucleotide sequence ID" value="NZ_JADEXG010000100.1"/>
</dbReference>
<dbReference type="InterPro" id="IPR000891">
    <property type="entry name" value="PYR_CT"/>
</dbReference>
<dbReference type="Pfam" id="PF00682">
    <property type="entry name" value="HMGL-like"/>
    <property type="match status" value="1"/>
</dbReference>
<keyword evidence="5" id="KW-1185">Reference proteome</keyword>
<evidence type="ECO:0000256" key="1">
    <source>
        <dbReference type="ARBA" id="ARBA00022679"/>
    </source>
</evidence>
<dbReference type="GO" id="GO:0019752">
    <property type="term" value="P:carboxylic acid metabolic process"/>
    <property type="evidence" value="ECO:0007669"/>
    <property type="project" value="InterPro"/>
</dbReference>
<dbReference type="Proteomes" id="UP000636505">
    <property type="component" value="Unassembled WGS sequence"/>
</dbReference>
<evidence type="ECO:0000259" key="3">
    <source>
        <dbReference type="PROSITE" id="PS50991"/>
    </source>
</evidence>
<dbReference type="PROSITE" id="PS00815">
    <property type="entry name" value="AIPM_HOMOCIT_SYNTH_1"/>
    <property type="match status" value="1"/>
</dbReference>
<evidence type="ECO:0000256" key="2">
    <source>
        <dbReference type="RuleBase" id="RU003523"/>
    </source>
</evidence>
<feature type="domain" description="Pyruvate carboxyltransferase" evidence="3">
    <location>
        <begin position="6"/>
        <end position="279"/>
    </location>
</feature>
<dbReference type="PROSITE" id="PS50991">
    <property type="entry name" value="PYR_CT"/>
    <property type="match status" value="1"/>
</dbReference>
<evidence type="ECO:0000313" key="5">
    <source>
        <dbReference type="Proteomes" id="UP000636505"/>
    </source>
</evidence>
<name>A0A8J7AA61_9CYAN</name>
<dbReference type="PANTHER" id="PTHR42880:SF1">
    <property type="entry name" value="ISOPROPYLMALATE_HOMOCITRATE_CITRAMALATE SYNTHASE FAMILY PROTEIN"/>
    <property type="match status" value="1"/>
</dbReference>
<sequence>METIALTISDETLRDGEQQVGLYLDPATKQALAHLIAATGVHQIALMPAVHEMEAQLVKQLAVQGLGLKLAASTMMSQAYIDQSQDCGVSQIILFHAVSDRLMFLRDPELSAHPAYREKTADNVSAADIQAVRQRMLAAVLTHLRYAAERGLKVWFAAEDASRADFGFLVDCVNTFGPYLEQFLLCDTVGALMPEKAYIWIHDLLACTDGTALSVHFHNDRGLALENTIQAVLAGASGISGTFNGIGERSGNAPLEQVLNGLRLRFGWQVEGIDYKALDEVTRYMDQHSFRPNPPYSAQSRWCETGIHLSSMRRDRNSYAPFADGPPEVWFGKFSGASNFQYLFEQQLKRPLSRDRYEQLRVAVKQLAIQEQRSFSVSEILALIEQGLI</sequence>
<comment type="similarity">
    <text evidence="2">Belongs to the alpha-IPM synthase/homocitrate synthase family.</text>
</comment>
<comment type="caution">
    <text evidence="4">The sequence shown here is derived from an EMBL/GenBank/DDBJ whole genome shotgun (WGS) entry which is preliminary data.</text>
</comment>
<dbReference type="SUPFAM" id="SSF51569">
    <property type="entry name" value="Aldolase"/>
    <property type="match status" value="1"/>
</dbReference>
<keyword evidence="1 2" id="KW-0808">Transferase</keyword>
<dbReference type="InterPro" id="IPR013785">
    <property type="entry name" value="Aldolase_TIM"/>
</dbReference>
<dbReference type="PANTHER" id="PTHR42880">
    <property type="entry name" value="HOMOCITRATE SYNTHASE"/>
    <property type="match status" value="1"/>
</dbReference>
<evidence type="ECO:0000313" key="4">
    <source>
        <dbReference type="EMBL" id="MBE9080312.1"/>
    </source>
</evidence>
<dbReference type="Gene3D" id="3.20.20.70">
    <property type="entry name" value="Aldolase class I"/>
    <property type="match status" value="1"/>
</dbReference>
<dbReference type="InterPro" id="IPR002034">
    <property type="entry name" value="AIPM/Hcit_synth_CS"/>
</dbReference>
<accession>A0A8J7AA61</accession>
<organism evidence="4 5">
    <name type="scientific">Vasconcelosia minhoensis LEGE 07310</name>
    <dbReference type="NCBI Taxonomy" id="915328"/>
    <lineage>
        <taxon>Bacteria</taxon>
        <taxon>Bacillati</taxon>
        <taxon>Cyanobacteriota</taxon>
        <taxon>Cyanophyceae</taxon>
        <taxon>Nodosilineales</taxon>
        <taxon>Cymatolegaceae</taxon>
        <taxon>Vasconcelosia</taxon>
        <taxon>Vasconcelosia minhoensis</taxon>
    </lineage>
</organism>
<dbReference type="EMBL" id="JADEXG010000100">
    <property type="protein sequence ID" value="MBE9080312.1"/>
    <property type="molecule type" value="Genomic_DNA"/>
</dbReference>
<proteinExistence type="inferred from homology"/>
<dbReference type="AlphaFoldDB" id="A0A8J7AA61"/>
<gene>
    <name evidence="4" type="ORF">IQ241_23995</name>
</gene>
<dbReference type="GO" id="GO:0046912">
    <property type="term" value="F:acyltransferase activity, acyl groups converted into alkyl on transfer"/>
    <property type="evidence" value="ECO:0007669"/>
    <property type="project" value="InterPro"/>
</dbReference>
<reference evidence="4" key="1">
    <citation type="submission" date="2020-10" db="EMBL/GenBank/DDBJ databases">
        <authorList>
            <person name="Castelo-Branco R."/>
            <person name="Eusebio N."/>
            <person name="Adriana R."/>
            <person name="Vieira A."/>
            <person name="Brugerolle De Fraissinette N."/>
            <person name="Rezende De Castro R."/>
            <person name="Schneider M.P."/>
            <person name="Vasconcelos V."/>
            <person name="Leao P.N."/>
        </authorList>
    </citation>
    <scope>NUCLEOTIDE SEQUENCE</scope>
    <source>
        <strain evidence="4">LEGE 07310</strain>
    </source>
</reference>